<name>A0A542YJX2_9MICO</name>
<dbReference type="InterPro" id="IPR001789">
    <property type="entry name" value="Sig_transdc_resp-reg_receiver"/>
</dbReference>
<organism evidence="12 13">
    <name type="scientific">Homoserinimonas aerilata</name>
    <dbReference type="NCBI Taxonomy" id="1162970"/>
    <lineage>
        <taxon>Bacteria</taxon>
        <taxon>Bacillati</taxon>
        <taxon>Actinomycetota</taxon>
        <taxon>Actinomycetes</taxon>
        <taxon>Micrococcales</taxon>
        <taxon>Microbacteriaceae</taxon>
        <taxon>Homoserinimonas</taxon>
    </lineage>
</organism>
<dbReference type="Proteomes" id="UP000317998">
    <property type="component" value="Unassembled WGS sequence"/>
</dbReference>
<dbReference type="PROSITE" id="PS50110">
    <property type="entry name" value="RESPONSE_REGULATORY"/>
    <property type="match status" value="1"/>
</dbReference>
<evidence type="ECO:0000256" key="9">
    <source>
        <dbReference type="PIRNR" id="PIRNR006171"/>
    </source>
</evidence>
<reference evidence="12 13" key="1">
    <citation type="submission" date="2019-06" db="EMBL/GenBank/DDBJ databases">
        <title>Sequencing the genomes of 1000 actinobacteria strains.</title>
        <authorList>
            <person name="Klenk H.-P."/>
        </authorList>
    </citation>
    <scope>NUCLEOTIDE SEQUENCE [LARGE SCALE GENOMIC DNA]</scope>
    <source>
        <strain evidence="12 13">DSM 26477</strain>
    </source>
</reference>
<protein>
    <recommendedName>
        <fullName evidence="9">Transcriptional regulatory protein</fullName>
    </recommendedName>
</protein>
<evidence type="ECO:0000256" key="6">
    <source>
        <dbReference type="ARBA" id="ARBA00023125"/>
    </source>
</evidence>
<keyword evidence="6 9" id="KW-0238">DNA-binding</keyword>
<dbReference type="GO" id="GO:0003700">
    <property type="term" value="F:DNA-binding transcription factor activity"/>
    <property type="evidence" value="ECO:0007669"/>
    <property type="project" value="InterPro"/>
</dbReference>
<evidence type="ECO:0000256" key="5">
    <source>
        <dbReference type="ARBA" id="ARBA00023015"/>
    </source>
</evidence>
<comment type="subcellular location">
    <subcellularLocation>
        <location evidence="1 9">Cytoplasm</location>
    </subcellularLocation>
</comment>
<keyword evidence="13" id="KW-1185">Reference proteome</keyword>
<evidence type="ECO:0000256" key="7">
    <source>
        <dbReference type="ARBA" id="ARBA00023159"/>
    </source>
</evidence>
<dbReference type="InterPro" id="IPR051271">
    <property type="entry name" value="2C-system_Tx_regulators"/>
</dbReference>
<evidence type="ECO:0000313" key="13">
    <source>
        <dbReference type="Proteomes" id="UP000317998"/>
    </source>
</evidence>
<dbReference type="Pfam" id="PF00072">
    <property type="entry name" value="Response_reg"/>
    <property type="match status" value="1"/>
</dbReference>
<dbReference type="PIRSF" id="PIRSF006171">
    <property type="entry name" value="RR_citrat_malat"/>
    <property type="match status" value="1"/>
</dbReference>
<dbReference type="OrthoDB" id="7187989at2"/>
<keyword evidence="8 9" id="KW-0804">Transcription</keyword>
<evidence type="ECO:0000259" key="11">
    <source>
        <dbReference type="PROSITE" id="PS50110"/>
    </source>
</evidence>
<evidence type="ECO:0000313" key="12">
    <source>
        <dbReference type="EMBL" id="TQL48372.1"/>
    </source>
</evidence>
<evidence type="ECO:0000256" key="1">
    <source>
        <dbReference type="ARBA" id="ARBA00004496"/>
    </source>
</evidence>
<keyword evidence="4 9" id="KW-0902">Two-component regulatory system</keyword>
<feature type="domain" description="Response regulatory" evidence="11">
    <location>
        <begin position="7"/>
        <end position="124"/>
    </location>
</feature>
<dbReference type="InterPro" id="IPR024187">
    <property type="entry name" value="Sig_transdc_resp-reg_cit/mal"/>
</dbReference>
<comment type="caution">
    <text evidence="12">The sequence shown here is derived from an EMBL/GenBank/DDBJ whole genome shotgun (WGS) entry which is preliminary data.</text>
</comment>
<gene>
    <name evidence="12" type="ORF">FB562_1466</name>
</gene>
<dbReference type="RefSeq" id="WP_141880485.1">
    <property type="nucleotide sequence ID" value="NZ_VFOM01000001.1"/>
</dbReference>
<dbReference type="GO" id="GO:0005737">
    <property type="term" value="C:cytoplasm"/>
    <property type="evidence" value="ECO:0007669"/>
    <property type="project" value="UniProtKB-SubCell"/>
</dbReference>
<evidence type="ECO:0000256" key="10">
    <source>
        <dbReference type="PROSITE-ProRule" id="PRU00169"/>
    </source>
</evidence>
<evidence type="ECO:0000256" key="2">
    <source>
        <dbReference type="ARBA" id="ARBA00022490"/>
    </source>
</evidence>
<dbReference type="SUPFAM" id="SSF52172">
    <property type="entry name" value="CheY-like"/>
    <property type="match status" value="1"/>
</dbReference>
<dbReference type="PANTHER" id="PTHR45526">
    <property type="entry name" value="TRANSCRIPTIONAL REGULATORY PROTEIN DPIA"/>
    <property type="match status" value="1"/>
</dbReference>
<dbReference type="GO" id="GO:0000156">
    <property type="term" value="F:phosphorelay response regulator activity"/>
    <property type="evidence" value="ECO:0007669"/>
    <property type="project" value="TreeGrafter"/>
</dbReference>
<evidence type="ECO:0000256" key="4">
    <source>
        <dbReference type="ARBA" id="ARBA00023012"/>
    </source>
</evidence>
<evidence type="ECO:0000256" key="8">
    <source>
        <dbReference type="ARBA" id="ARBA00023163"/>
    </source>
</evidence>
<dbReference type="Gene3D" id="3.40.50.2300">
    <property type="match status" value="1"/>
</dbReference>
<sequence length="230" mass="24417">MTSAPLRTLIVDDDIAVAGIHGRFVEAHASFAVVGVAHTGAEAVAAIARLDPELVLLDIYLPDFSGLEVLSRIRLEHARHTEVIAVTAARDLASVREARANGVMHYLVKPFTATALRARLDAVAAQHARLRRTPGGVSLDQSAVDAILSGLSPRNALPPKGLSAATLRLVTSTLLDASDDLSASEVAAQIGMSRVAARRYLEHLVETGTAAVEPRYGSAGRPEHRYRAGR</sequence>
<dbReference type="AlphaFoldDB" id="A0A542YJX2"/>
<dbReference type="GO" id="GO:0003677">
    <property type="term" value="F:DNA binding"/>
    <property type="evidence" value="ECO:0007669"/>
    <property type="project" value="UniProtKB-KW"/>
</dbReference>
<dbReference type="SMART" id="SM00448">
    <property type="entry name" value="REC"/>
    <property type="match status" value="1"/>
</dbReference>
<proteinExistence type="predicted"/>
<keyword evidence="2 9" id="KW-0963">Cytoplasm</keyword>
<dbReference type="InterPro" id="IPR011006">
    <property type="entry name" value="CheY-like_superfamily"/>
</dbReference>
<keyword evidence="5 9" id="KW-0805">Transcription regulation</keyword>
<dbReference type="EMBL" id="VFOM01000001">
    <property type="protein sequence ID" value="TQL48372.1"/>
    <property type="molecule type" value="Genomic_DNA"/>
</dbReference>
<evidence type="ECO:0000256" key="3">
    <source>
        <dbReference type="ARBA" id="ARBA00022553"/>
    </source>
</evidence>
<keyword evidence="7 9" id="KW-0010">Activator</keyword>
<dbReference type="PANTHER" id="PTHR45526:SF1">
    <property type="entry name" value="TRANSCRIPTIONAL REGULATORY PROTEIN DCUR-RELATED"/>
    <property type="match status" value="1"/>
</dbReference>
<keyword evidence="3 10" id="KW-0597">Phosphoprotein</keyword>
<accession>A0A542YJX2</accession>
<feature type="modified residue" description="4-aspartylphosphate" evidence="10">
    <location>
        <position position="58"/>
    </location>
</feature>